<evidence type="ECO:0000313" key="1">
    <source>
        <dbReference type="EMBL" id="WDI79297.1"/>
    </source>
</evidence>
<dbReference type="EMBL" id="CP110500">
    <property type="protein sequence ID" value="WDI79297.1"/>
    <property type="molecule type" value="Genomic_DNA"/>
</dbReference>
<name>A0AAX3NAC9_9PROT</name>
<accession>A0AAX3NAC9</accession>
<organism evidence="1 2">
    <name type="scientific">Candidatus Vidania fulgoroideorum</name>
    <dbReference type="NCBI Taxonomy" id="881286"/>
    <lineage>
        <taxon>Bacteria</taxon>
        <taxon>Pseudomonadati</taxon>
        <taxon>Pseudomonadota</taxon>
        <taxon>Betaproteobacteria</taxon>
        <taxon>Candidatus Vidania</taxon>
    </lineage>
</organism>
<dbReference type="AlphaFoldDB" id="A0AAX3NAC9"/>
<protein>
    <submittedName>
        <fullName evidence="1">Uncharacterized protein</fullName>
    </submittedName>
</protein>
<proteinExistence type="predicted"/>
<dbReference type="Proteomes" id="UP001222373">
    <property type="component" value="Chromosome"/>
</dbReference>
<evidence type="ECO:0000313" key="2">
    <source>
        <dbReference type="Proteomes" id="UP001222373"/>
    </source>
</evidence>
<reference evidence="1" key="1">
    <citation type="submission" date="2022-11" db="EMBL/GenBank/DDBJ databases">
        <title>Genomic comparisons reveal selection pressure and functional variation between nutritional endosymbionts of cave-adapted and epigean Hawaiian planthoppers.</title>
        <authorList>
            <person name="Gossett J.M."/>
            <person name="Porter M.L."/>
            <person name="Vasquez Y."/>
            <person name="Bennett G.M."/>
            <person name="Chong R.A."/>
        </authorList>
    </citation>
    <scope>NUCLEOTIDE SEQUENCE</scope>
    <source>
        <strain evidence="1">OPOL2</strain>
    </source>
</reference>
<gene>
    <name evidence="1" type="ORF">ONB67_00300</name>
</gene>
<sequence>MKRSLFKRIKFLKRFIKFKKPKGNHNLEKKKKKIKNKIKKKYIKRKYLFK</sequence>